<comment type="subcellular location">
    <subcellularLocation>
        <location evidence="1">Cytoplasm</location>
    </subcellularLocation>
</comment>
<comment type="caution">
    <text evidence="10">The sequence shown here is derived from an EMBL/GenBank/DDBJ whole genome shotgun (WGS) entry which is preliminary data.</text>
</comment>
<protein>
    <recommendedName>
        <fullName evidence="4 9">Protein-L-isoaspartate O-methyltransferase</fullName>
        <ecNumber evidence="3 9">2.1.1.77</ecNumber>
    </recommendedName>
</protein>
<evidence type="ECO:0000256" key="1">
    <source>
        <dbReference type="ARBA" id="ARBA00004496"/>
    </source>
</evidence>
<gene>
    <name evidence="10" type="primary">pcm</name>
    <name evidence="10" type="ORF">COS49_01945</name>
</gene>
<dbReference type="NCBIfam" id="TIGR00080">
    <property type="entry name" value="pimt"/>
    <property type="match status" value="1"/>
</dbReference>
<evidence type="ECO:0000256" key="9">
    <source>
        <dbReference type="NCBIfam" id="TIGR00080"/>
    </source>
</evidence>
<evidence type="ECO:0000256" key="5">
    <source>
        <dbReference type="ARBA" id="ARBA00022490"/>
    </source>
</evidence>
<dbReference type="AlphaFoldDB" id="A0A2M7BUC0"/>
<dbReference type="CDD" id="cd02440">
    <property type="entry name" value="AdoMet_MTases"/>
    <property type="match status" value="1"/>
</dbReference>
<evidence type="ECO:0000256" key="7">
    <source>
        <dbReference type="ARBA" id="ARBA00022679"/>
    </source>
</evidence>
<organism evidence="10 11">
    <name type="scientific">Candidatus Portnoybacteria bacterium CG03_land_8_20_14_0_80_41_10</name>
    <dbReference type="NCBI Taxonomy" id="1974808"/>
    <lineage>
        <taxon>Bacteria</taxon>
        <taxon>Candidatus Portnoyibacteriota</taxon>
    </lineage>
</organism>
<dbReference type="InterPro" id="IPR000682">
    <property type="entry name" value="PCMT"/>
</dbReference>
<evidence type="ECO:0000256" key="4">
    <source>
        <dbReference type="ARBA" id="ARBA00013346"/>
    </source>
</evidence>
<dbReference type="PROSITE" id="PS01279">
    <property type="entry name" value="PCMT"/>
    <property type="match status" value="1"/>
</dbReference>
<dbReference type="Gene3D" id="3.40.50.150">
    <property type="entry name" value="Vaccinia Virus protein VP39"/>
    <property type="match status" value="1"/>
</dbReference>
<dbReference type="InterPro" id="IPR029063">
    <property type="entry name" value="SAM-dependent_MTases_sf"/>
</dbReference>
<keyword evidence="7 10" id="KW-0808">Transferase</keyword>
<keyword evidence="8" id="KW-0949">S-adenosyl-L-methionine</keyword>
<dbReference type="PANTHER" id="PTHR11579:SF0">
    <property type="entry name" value="PROTEIN-L-ISOASPARTATE(D-ASPARTATE) O-METHYLTRANSFERASE"/>
    <property type="match status" value="1"/>
</dbReference>
<evidence type="ECO:0000313" key="11">
    <source>
        <dbReference type="Proteomes" id="UP000229894"/>
    </source>
</evidence>
<sequence>MNSSLISRLIEKGYLKDELIIKAFKEIKRTDFVPEEIVKSKGKDFIANYNAPLSIGYGQTISQPLTVAFMLELLQPKPGDKILDIGSGSGWQTAMLCQLVGPKGFVYAIERIPELKDFGQNNVRKYNFTNTEFICGDGSKGLPDKAPFNKIIAAASAKEMSPAWKEQLERKGRLVAPLNKSIWLLVKKSKNKFEEKEYPGFVFVPLIKNGNH</sequence>
<dbReference type="GO" id="GO:0030091">
    <property type="term" value="P:protein repair"/>
    <property type="evidence" value="ECO:0007669"/>
    <property type="project" value="UniProtKB-UniRule"/>
</dbReference>
<evidence type="ECO:0000256" key="3">
    <source>
        <dbReference type="ARBA" id="ARBA00011890"/>
    </source>
</evidence>
<keyword evidence="5" id="KW-0963">Cytoplasm</keyword>
<dbReference type="EC" id="2.1.1.77" evidence="3 9"/>
<dbReference type="GO" id="GO:0005737">
    <property type="term" value="C:cytoplasm"/>
    <property type="evidence" value="ECO:0007669"/>
    <property type="project" value="UniProtKB-SubCell"/>
</dbReference>
<proteinExistence type="inferred from homology"/>
<keyword evidence="6 10" id="KW-0489">Methyltransferase</keyword>
<evidence type="ECO:0000256" key="2">
    <source>
        <dbReference type="ARBA" id="ARBA00005369"/>
    </source>
</evidence>
<dbReference type="SUPFAM" id="SSF53335">
    <property type="entry name" value="S-adenosyl-L-methionine-dependent methyltransferases"/>
    <property type="match status" value="1"/>
</dbReference>
<dbReference type="PANTHER" id="PTHR11579">
    <property type="entry name" value="PROTEIN-L-ISOASPARTATE O-METHYLTRANSFERASE"/>
    <property type="match status" value="1"/>
</dbReference>
<evidence type="ECO:0000256" key="6">
    <source>
        <dbReference type="ARBA" id="ARBA00022603"/>
    </source>
</evidence>
<dbReference type="Proteomes" id="UP000229894">
    <property type="component" value="Unassembled WGS sequence"/>
</dbReference>
<evidence type="ECO:0000256" key="8">
    <source>
        <dbReference type="ARBA" id="ARBA00022691"/>
    </source>
</evidence>
<name>A0A2M7BUC0_9BACT</name>
<dbReference type="GO" id="GO:0004719">
    <property type="term" value="F:protein-L-isoaspartate (D-aspartate) O-methyltransferase activity"/>
    <property type="evidence" value="ECO:0007669"/>
    <property type="project" value="UniProtKB-UniRule"/>
</dbReference>
<dbReference type="GO" id="GO:0032259">
    <property type="term" value="P:methylation"/>
    <property type="evidence" value="ECO:0007669"/>
    <property type="project" value="UniProtKB-KW"/>
</dbReference>
<evidence type="ECO:0000313" key="10">
    <source>
        <dbReference type="EMBL" id="PIV10173.1"/>
    </source>
</evidence>
<accession>A0A2M7BUC0</accession>
<dbReference type="Pfam" id="PF01135">
    <property type="entry name" value="PCMT"/>
    <property type="match status" value="1"/>
</dbReference>
<dbReference type="EMBL" id="PEUX01000039">
    <property type="protein sequence ID" value="PIV10173.1"/>
    <property type="molecule type" value="Genomic_DNA"/>
</dbReference>
<reference evidence="11" key="1">
    <citation type="submission" date="2017-09" db="EMBL/GenBank/DDBJ databases">
        <title>Depth-based differentiation of microbial function through sediment-hosted aquifers and enrichment of novel symbionts in the deep terrestrial subsurface.</title>
        <authorList>
            <person name="Probst A.J."/>
            <person name="Ladd B."/>
            <person name="Jarett J.K."/>
            <person name="Geller-Mcgrath D.E."/>
            <person name="Sieber C.M.K."/>
            <person name="Emerson J.B."/>
            <person name="Anantharaman K."/>
            <person name="Thomas B.C."/>
            <person name="Malmstrom R."/>
            <person name="Stieglmeier M."/>
            <person name="Klingl A."/>
            <person name="Woyke T."/>
            <person name="Ryan C.M."/>
            <person name="Banfield J.F."/>
        </authorList>
    </citation>
    <scope>NUCLEOTIDE SEQUENCE [LARGE SCALE GENOMIC DNA]</scope>
</reference>
<comment type="similarity">
    <text evidence="2">Belongs to the methyltransferase superfamily. L-isoaspartyl/D-aspartyl protein methyltransferase family.</text>
</comment>